<name>A0A4Q0SJC6_9BRAD</name>
<dbReference type="InterPro" id="IPR035093">
    <property type="entry name" value="RelE/ParE_toxin_dom_sf"/>
</dbReference>
<comment type="caution">
    <text evidence="3">The sequence shown here is derived from an EMBL/GenBank/DDBJ whole genome shotgun (WGS) entry which is preliminary data.</text>
</comment>
<dbReference type="InterPro" id="IPR051803">
    <property type="entry name" value="TA_system_RelE-like_toxin"/>
</dbReference>
<dbReference type="AlphaFoldDB" id="A0A4Q0SJC6"/>
<accession>A0A4Q0SJC6</accession>
<evidence type="ECO:0000313" key="4">
    <source>
        <dbReference type="Proteomes" id="UP000290565"/>
    </source>
</evidence>
<dbReference type="InterPro" id="IPR007712">
    <property type="entry name" value="RelE/ParE_toxin"/>
</dbReference>
<reference evidence="3 4" key="1">
    <citation type="submission" date="2015-04" db="EMBL/GenBank/DDBJ databases">
        <title>Comparative genomics of rhizobia nodulating Arachis hypogaea in China.</title>
        <authorList>
            <person name="Li Y."/>
        </authorList>
    </citation>
    <scope>NUCLEOTIDE SEQUENCE [LARGE SCALE GENOMIC DNA]</scope>
    <source>
        <strain evidence="3 4">CCBAU 51787</strain>
    </source>
</reference>
<dbReference type="EMBL" id="LBJM01000059">
    <property type="protein sequence ID" value="RXH38578.1"/>
    <property type="molecule type" value="Genomic_DNA"/>
</dbReference>
<dbReference type="Gene3D" id="3.30.2310.20">
    <property type="entry name" value="RelE-like"/>
    <property type="match status" value="1"/>
</dbReference>
<evidence type="ECO:0000256" key="1">
    <source>
        <dbReference type="ARBA" id="ARBA00006226"/>
    </source>
</evidence>
<dbReference type="Pfam" id="PF05016">
    <property type="entry name" value="ParE_toxin"/>
    <property type="match status" value="1"/>
</dbReference>
<sequence>MKLRFTPRAAQDLISIADYVREHSPQGALRVRAAILESLQNLVRFPRLGRPQKVEGVRKLVTRRYPYLVYYTLDEEAGEVVILTIQHPAQKREHSDA</sequence>
<protein>
    <submittedName>
        <fullName evidence="3">Plasmid stabilization protein</fullName>
    </submittedName>
</protein>
<dbReference type="Proteomes" id="UP000290565">
    <property type="component" value="Unassembled WGS sequence"/>
</dbReference>
<keyword evidence="2" id="KW-1277">Toxin-antitoxin system</keyword>
<evidence type="ECO:0000256" key="2">
    <source>
        <dbReference type="ARBA" id="ARBA00022649"/>
    </source>
</evidence>
<dbReference type="RefSeq" id="WP_128945904.1">
    <property type="nucleotide sequence ID" value="NZ_LBJM01000059.1"/>
</dbReference>
<proteinExistence type="inferred from homology"/>
<organism evidence="3 4">
    <name type="scientific">Bradyrhizobium zhanjiangense</name>
    <dbReference type="NCBI Taxonomy" id="1325107"/>
    <lineage>
        <taxon>Bacteria</taxon>
        <taxon>Pseudomonadati</taxon>
        <taxon>Pseudomonadota</taxon>
        <taxon>Alphaproteobacteria</taxon>
        <taxon>Hyphomicrobiales</taxon>
        <taxon>Nitrobacteraceae</taxon>
        <taxon>Bradyrhizobium</taxon>
    </lineage>
</organism>
<dbReference type="PANTHER" id="PTHR33755">
    <property type="entry name" value="TOXIN PARE1-RELATED"/>
    <property type="match status" value="1"/>
</dbReference>
<gene>
    <name evidence="3" type="ORF">XH94_22310</name>
</gene>
<evidence type="ECO:0000313" key="3">
    <source>
        <dbReference type="EMBL" id="RXH38578.1"/>
    </source>
</evidence>
<comment type="similarity">
    <text evidence="1">Belongs to the RelE toxin family.</text>
</comment>